<evidence type="ECO:0000256" key="1">
    <source>
        <dbReference type="ARBA" id="ARBA00004651"/>
    </source>
</evidence>
<evidence type="ECO:0000256" key="5">
    <source>
        <dbReference type="ARBA" id="ARBA00022989"/>
    </source>
</evidence>
<name>A0A160TD58_9ZZZZ</name>
<dbReference type="GO" id="GO:0006882">
    <property type="term" value="P:intracellular zinc ion homeostasis"/>
    <property type="evidence" value="ECO:0007669"/>
    <property type="project" value="TreeGrafter"/>
</dbReference>
<reference evidence="10" key="1">
    <citation type="submission" date="2015-10" db="EMBL/GenBank/DDBJ databases">
        <authorList>
            <person name="Gilbert D.G."/>
        </authorList>
    </citation>
    <scope>NUCLEOTIDE SEQUENCE</scope>
</reference>
<feature type="transmembrane region" description="Helical" evidence="7">
    <location>
        <begin position="12"/>
        <end position="33"/>
    </location>
</feature>
<keyword evidence="4 7" id="KW-0812">Transmembrane</keyword>
<gene>
    <name evidence="10" type="ORF">MGWOODY_Tha696</name>
</gene>
<dbReference type="InterPro" id="IPR002524">
    <property type="entry name" value="Cation_efflux"/>
</dbReference>
<feature type="domain" description="Cation efflux protein cytoplasmic" evidence="9">
    <location>
        <begin position="210"/>
        <end position="286"/>
    </location>
</feature>
<dbReference type="Pfam" id="PF01545">
    <property type="entry name" value="Cation_efflux"/>
    <property type="match status" value="1"/>
</dbReference>
<evidence type="ECO:0000256" key="3">
    <source>
        <dbReference type="ARBA" id="ARBA00022475"/>
    </source>
</evidence>
<dbReference type="InterPro" id="IPR058533">
    <property type="entry name" value="Cation_efflux_TM"/>
</dbReference>
<keyword evidence="6 7" id="KW-0472">Membrane</keyword>
<keyword evidence="3" id="KW-1003">Cell membrane</keyword>
<dbReference type="PANTHER" id="PTHR43840:SF41">
    <property type="entry name" value="CATION-EFFLUX PUMP FIEF"/>
    <property type="match status" value="1"/>
</dbReference>
<dbReference type="GO" id="GO:0005886">
    <property type="term" value="C:plasma membrane"/>
    <property type="evidence" value="ECO:0007669"/>
    <property type="project" value="UniProtKB-SubCell"/>
</dbReference>
<protein>
    <submittedName>
        <fullName evidence="10">Cobalt-zinc-cadmium resistance protein</fullName>
    </submittedName>
</protein>
<dbReference type="InterPro" id="IPR027469">
    <property type="entry name" value="Cation_efflux_TMD_sf"/>
</dbReference>
<sequence>MTHPASVHIKRAALASMATGIILLIAKIFAWSASDSASVLSSLLDSSMDIVASMVNFFAIRYALMPADNDHPFGHYKAEGLAALVQSAFILGSAVVLLVHVLDRLANPQALHALGESIGVMLFSTMATIVLVLYQRWVYTKTGSLAIKADSAHYYGDILTSLAVVVALLAANWQVYWLDPAVALIIALVLLYSVYGIVRDGLNVLMDRALEEEDEHALIDLISNCEGVRGYHDLRTRQSGVVQFIQFHLELDGTQSLKSAHAIGDRLEAQIQERFPRAEILVHHDPV</sequence>
<feature type="domain" description="Cation efflux protein transmembrane" evidence="8">
    <location>
        <begin position="15"/>
        <end position="206"/>
    </location>
</feature>
<feature type="transmembrane region" description="Helical" evidence="7">
    <location>
        <begin position="114"/>
        <end position="134"/>
    </location>
</feature>
<dbReference type="NCBIfam" id="TIGR01297">
    <property type="entry name" value="CDF"/>
    <property type="match status" value="1"/>
</dbReference>
<dbReference type="InterPro" id="IPR050291">
    <property type="entry name" value="CDF_Transporter"/>
</dbReference>
<accession>A0A160TD58</accession>
<organism evidence="10">
    <name type="scientific">hydrothermal vent metagenome</name>
    <dbReference type="NCBI Taxonomy" id="652676"/>
    <lineage>
        <taxon>unclassified sequences</taxon>
        <taxon>metagenomes</taxon>
        <taxon>ecological metagenomes</taxon>
    </lineage>
</organism>
<feature type="transmembrane region" description="Helical" evidence="7">
    <location>
        <begin position="81"/>
        <end position="102"/>
    </location>
</feature>
<evidence type="ECO:0000256" key="2">
    <source>
        <dbReference type="ARBA" id="ARBA00022448"/>
    </source>
</evidence>
<evidence type="ECO:0000259" key="8">
    <source>
        <dbReference type="Pfam" id="PF01545"/>
    </source>
</evidence>
<evidence type="ECO:0000259" key="9">
    <source>
        <dbReference type="Pfam" id="PF16916"/>
    </source>
</evidence>
<comment type="subcellular location">
    <subcellularLocation>
        <location evidence="1">Cell membrane</location>
        <topology evidence="1">Multi-pass membrane protein</topology>
    </subcellularLocation>
</comment>
<feature type="transmembrane region" description="Helical" evidence="7">
    <location>
        <begin position="154"/>
        <end position="175"/>
    </location>
</feature>
<dbReference type="SUPFAM" id="SSF161111">
    <property type="entry name" value="Cation efflux protein transmembrane domain-like"/>
    <property type="match status" value="1"/>
</dbReference>
<feature type="transmembrane region" description="Helical" evidence="7">
    <location>
        <begin position="181"/>
        <end position="198"/>
    </location>
</feature>
<dbReference type="GO" id="GO:0015093">
    <property type="term" value="F:ferrous iron transmembrane transporter activity"/>
    <property type="evidence" value="ECO:0007669"/>
    <property type="project" value="TreeGrafter"/>
</dbReference>
<evidence type="ECO:0000256" key="6">
    <source>
        <dbReference type="ARBA" id="ARBA00023136"/>
    </source>
</evidence>
<dbReference type="Gene3D" id="1.20.1510.10">
    <property type="entry name" value="Cation efflux protein transmembrane domain"/>
    <property type="match status" value="1"/>
</dbReference>
<dbReference type="InterPro" id="IPR027470">
    <property type="entry name" value="Cation_efflux_CTD"/>
</dbReference>
<dbReference type="PANTHER" id="PTHR43840">
    <property type="entry name" value="MITOCHONDRIAL METAL TRANSPORTER 1-RELATED"/>
    <property type="match status" value="1"/>
</dbReference>
<dbReference type="Pfam" id="PF16916">
    <property type="entry name" value="ZT_dimer"/>
    <property type="match status" value="1"/>
</dbReference>
<keyword evidence="2" id="KW-0813">Transport</keyword>
<keyword evidence="5 7" id="KW-1133">Transmembrane helix</keyword>
<dbReference type="GO" id="GO:0015086">
    <property type="term" value="F:cadmium ion transmembrane transporter activity"/>
    <property type="evidence" value="ECO:0007669"/>
    <property type="project" value="TreeGrafter"/>
</dbReference>
<evidence type="ECO:0000256" key="4">
    <source>
        <dbReference type="ARBA" id="ARBA00022692"/>
    </source>
</evidence>
<evidence type="ECO:0000313" key="10">
    <source>
        <dbReference type="EMBL" id="CUS41137.1"/>
    </source>
</evidence>
<dbReference type="FunFam" id="3.30.70.1350:FF:000002">
    <property type="entry name" value="Ferrous-iron efflux pump FieF"/>
    <property type="match status" value="1"/>
</dbReference>
<dbReference type="InterPro" id="IPR036837">
    <property type="entry name" value="Cation_efflux_CTD_sf"/>
</dbReference>
<dbReference type="AlphaFoldDB" id="A0A160TD58"/>
<dbReference type="SUPFAM" id="SSF160240">
    <property type="entry name" value="Cation efflux protein cytoplasmic domain-like"/>
    <property type="match status" value="1"/>
</dbReference>
<dbReference type="GO" id="GO:0015341">
    <property type="term" value="F:zinc efflux antiporter activity"/>
    <property type="evidence" value="ECO:0007669"/>
    <property type="project" value="TreeGrafter"/>
</dbReference>
<feature type="transmembrane region" description="Helical" evidence="7">
    <location>
        <begin position="39"/>
        <end position="60"/>
    </location>
</feature>
<proteinExistence type="predicted"/>
<evidence type="ECO:0000256" key="7">
    <source>
        <dbReference type="SAM" id="Phobius"/>
    </source>
</evidence>
<dbReference type="EMBL" id="CZQC01000036">
    <property type="protein sequence ID" value="CUS41137.1"/>
    <property type="molecule type" value="Genomic_DNA"/>
</dbReference>
<dbReference type="Gene3D" id="3.30.70.1350">
    <property type="entry name" value="Cation efflux protein, cytoplasmic domain"/>
    <property type="match status" value="1"/>
</dbReference>